<sequence>MTNDDIDLKTVNPSELPEEARVRVRTPDAVYYPTLAEDMLVGARAIATYWKARSDPQALRATYFALERSHIPSFHFKNRLSIRKSTLLGYVWAQELKAMDDLDARLVRVHVALNAALPLLEQIQSRRNPEFKLKAALHEARKNIEELLVR</sequence>
<reference evidence="2" key="1">
    <citation type="journal article" date="2019" name="Int. J. Syst. Evol. Microbiol.">
        <title>The Global Catalogue of Microorganisms (GCM) 10K type strain sequencing project: providing services to taxonomists for standard genome sequencing and annotation.</title>
        <authorList>
            <consortium name="The Broad Institute Genomics Platform"/>
            <consortium name="The Broad Institute Genome Sequencing Center for Infectious Disease"/>
            <person name="Wu L."/>
            <person name="Ma J."/>
        </authorList>
    </citation>
    <scope>NUCLEOTIDE SEQUENCE [LARGE SCALE GENOMIC DNA]</scope>
    <source>
        <strain evidence="2">NBRC 102520</strain>
    </source>
</reference>
<organism evidence="1 2">
    <name type="scientific">Bradyrhizobium iriomotense</name>
    <dbReference type="NCBI Taxonomy" id="441950"/>
    <lineage>
        <taxon>Bacteria</taxon>
        <taxon>Pseudomonadati</taxon>
        <taxon>Pseudomonadota</taxon>
        <taxon>Alphaproteobacteria</taxon>
        <taxon>Hyphomicrobiales</taxon>
        <taxon>Nitrobacteraceae</taxon>
        <taxon>Bradyrhizobium</taxon>
    </lineage>
</organism>
<dbReference type="Proteomes" id="UP001156905">
    <property type="component" value="Unassembled WGS sequence"/>
</dbReference>
<keyword evidence="2" id="KW-1185">Reference proteome</keyword>
<evidence type="ECO:0000313" key="2">
    <source>
        <dbReference type="Proteomes" id="UP001156905"/>
    </source>
</evidence>
<proteinExistence type="predicted"/>
<dbReference type="EMBL" id="BSOW01000010">
    <property type="protein sequence ID" value="GLR86527.1"/>
    <property type="molecule type" value="Genomic_DNA"/>
</dbReference>
<name>A0ABQ6AWF7_9BRAD</name>
<evidence type="ECO:0000313" key="1">
    <source>
        <dbReference type="EMBL" id="GLR86527.1"/>
    </source>
</evidence>
<accession>A0ABQ6AWF7</accession>
<protein>
    <submittedName>
        <fullName evidence="1">Uncharacterized protein</fullName>
    </submittedName>
</protein>
<comment type="caution">
    <text evidence="1">The sequence shown here is derived from an EMBL/GenBank/DDBJ whole genome shotgun (WGS) entry which is preliminary data.</text>
</comment>
<dbReference type="RefSeq" id="WP_284267037.1">
    <property type="nucleotide sequence ID" value="NZ_BSOW01000010.1"/>
</dbReference>
<gene>
    <name evidence="1" type="ORF">GCM10007857_32380</name>
</gene>